<name>A0A504V1L0_9HYPH</name>
<dbReference type="PROSITE" id="PS50878">
    <property type="entry name" value="RT_POL"/>
    <property type="match status" value="1"/>
</dbReference>
<organism evidence="3 4">
    <name type="scientific">Rhizobium glycinendophyticum</name>
    <dbReference type="NCBI Taxonomy" id="2589807"/>
    <lineage>
        <taxon>Bacteria</taxon>
        <taxon>Pseudomonadati</taxon>
        <taxon>Pseudomonadota</taxon>
        <taxon>Alphaproteobacteria</taxon>
        <taxon>Hyphomicrobiales</taxon>
        <taxon>Rhizobiaceae</taxon>
        <taxon>Rhizobium/Agrobacterium group</taxon>
        <taxon>Rhizobium</taxon>
    </lineage>
</organism>
<evidence type="ECO:0000313" key="3">
    <source>
        <dbReference type="EMBL" id="TPP11163.1"/>
    </source>
</evidence>
<gene>
    <name evidence="3" type="ORF">FJQ55_10185</name>
</gene>
<dbReference type="PANTHER" id="PTHR34047:SF8">
    <property type="entry name" value="PROTEIN YKFC"/>
    <property type="match status" value="1"/>
</dbReference>
<keyword evidence="4" id="KW-1185">Reference proteome</keyword>
<accession>A0A504V1L0</accession>
<evidence type="ECO:0000259" key="2">
    <source>
        <dbReference type="PROSITE" id="PS50878"/>
    </source>
</evidence>
<dbReference type="InterPro" id="IPR000477">
    <property type="entry name" value="RT_dom"/>
</dbReference>
<dbReference type="RefSeq" id="WP_140827646.1">
    <property type="nucleotide sequence ID" value="NZ_VFYP01000001.1"/>
</dbReference>
<evidence type="ECO:0000313" key="4">
    <source>
        <dbReference type="Proteomes" id="UP000316429"/>
    </source>
</evidence>
<dbReference type="InterPro" id="IPR051083">
    <property type="entry name" value="GrpII_Intron_Splice-Mob/Def"/>
</dbReference>
<dbReference type="AlphaFoldDB" id="A0A504V1L0"/>
<dbReference type="OrthoDB" id="9788687at2"/>
<evidence type="ECO:0000256" key="1">
    <source>
        <dbReference type="ARBA" id="ARBA00034120"/>
    </source>
</evidence>
<dbReference type="CDD" id="cd01646">
    <property type="entry name" value="RT_Bac_retron_I"/>
    <property type="match status" value="1"/>
</dbReference>
<reference evidence="3 4" key="1">
    <citation type="submission" date="2019-06" db="EMBL/GenBank/DDBJ databases">
        <title>Rhizobium sp. CL12 isolated from roots of soybean.</title>
        <authorList>
            <person name="Wang C."/>
        </authorList>
    </citation>
    <scope>NUCLEOTIDE SEQUENCE [LARGE SCALE GENOMIC DNA]</scope>
    <source>
        <strain evidence="3 4">CL12</strain>
    </source>
</reference>
<sequence>MRSPRFDIRAKKLRSIFSPQNIERIWKDKVKVSMRDQFICDGIENFDFHVSRKVESQKLSHLILSGDYAPQKAQRILVEKSKGLCRQLVIPSVRDAIVLQCLSDALYSEIKGKAPTNKAFFEPKDHKFSSPPSGYGTFAAWLNFQRELFEFSKTRKFIVVTDIANYYDSISYVHLRDAISSISGVDECVIDMLIYVLADLLWQPDYTPRIEVGLPQINLDAPRLLAHCFLYELDAYLASDPGRDFVRYMDDIDIGVDTIVDAKRALKTVDLVLQTKQVRLNSGKTVILTQSEAIRHFRIFENARLDAVQASVDHRLKHGLPLDRQRAHIEARVRQGFRKKSFEAGNGEKVLKRWLGLATKTGAVVKPDVLEDLIKRRPAVRENVYAFIRSRPLTPSVAGVLARAGQSGLLVDDAAMVEMSNYLVETLVKTRRCHTTLETVIASNDPTTYFGLYSRLWLQSKYGTTAQLFATIYDARKIWVPHDRLGRLVASFFPLFLGSPEESSFKDLLSGTLNAGVREAYKFHVNLAKDLPTFRAMFDALKASNPSRGTGITHAKFLCLVSALRNPAAPPTQIATLKNNHLLAFEDTYYKGIGKRLGI</sequence>
<feature type="domain" description="Reverse transcriptase" evidence="2">
    <location>
        <begin position="1"/>
        <end position="359"/>
    </location>
</feature>
<dbReference type="EMBL" id="VFYP01000001">
    <property type="protein sequence ID" value="TPP11163.1"/>
    <property type="molecule type" value="Genomic_DNA"/>
</dbReference>
<protein>
    <recommendedName>
        <fullName evidence="2">Reverse transcriptase domain-containing protein</fullName>
    </recommendedName>
</protein>
<proteinExistence type="inferred from homology"/>
<comment type="caution">
    <text evidence="3">The sequence shown here is derived from an EMBL/GenBank/DDBJ whole genome shotgun (WGS) entry which is preliminary data.</text>
</comment>
<comment type="similarity">
    <text evidence="1">Belongs to the bacterial reverse transcriptase family.</text>
</comment>
<dbReference type="PANTHER" id="PTHR34047">
    <property type="entry name" value="NUCLEAR INTRON MATURASE 1, MITOCHONDRIAL-RELATED"/>
    <property type="match status" value="1"/>
</dbReference>
<dbReference type="Proteomes" id="UP000316429">
    <property type="component" value="Unassembled WGS sequence"/>
</dbReference>